<accession>A0A377ALL6</accession>
<dbReference type="EMBL" id="UGED01000004">
    <property type="protein sequence ID" value="STL19733.1"/>
    <property type="molecule type" value="Genomic_DNA"/>
</dbReference>
<dbReference type="InterPro" id="IPR016161">
    <property type="entry name" value="Ald_DH/histidinol_DH"/>
</dbReference>
<evidence type="ECO:0000256" key="1">
    <source>
        <dbReference type="ARBA" id="ARBA00023002"/>
    </source>
</evidence>
<gene>
    <name evidence="3" type="primary">aldB_2</name>
    <name evidence="3" type="ORF">NCTC9962_01160</name>
</gene>
<protein>
    <submittedName>
        <fullName evidence="3">Lactaldehyde dehydrogenase</fullName>
        <ecNumber evidence="3">1.2.1.-</ecNumber>
    </submittedName>
</protein>
<name>A0A377ALL6_ECOLX</name>
<dbReference type="Gene3D" id="3.40.605.10">
    <property type="entry name" value="Aldehyde Dehydrogenase, Chain A, domain 1"/>
    <property type="match status" value="1"/>
</dbReference>
<reference evidence="3 4" key="1">
    <citation type="submission" date="2018-06" db="EMBL/GenBank/DDBJ databases">
        <authorList>
            <consortium name="Pathogen Informatics"/>
            <person name="Doyle S."/>
        </authorList>
    </citation>
    <scope>NUCLEOTIDE SEQUENCE [LARGE SCALE GENOMIC DNA]</scope>
    <source>
        <strain evidence="3 4">NCTC9962</strain>
    </source>
</reference>
<dbReference type="InterPro" id="IPR015590">
    <property type="entry name" value="Aldehyde_DH_dom"/>
</dbReference>
<feature type="domain" description="Aldehyde dehydrogenase" evidence="2">
    <location>
        <begin position="2"/>
        <end position="89"/>
    </location>
</feature>
<sequence>MAYHFHEPLGVVGQIIPWNFPLLMASWKMAPALAAGNCVVLKPARLTPLSVLLLMEIVGDLLPPGVVNVVNGAGGEIGEYLATSKRIAKWRLPAQRKWVNKLCNTPRKTLFR</sequence>
<evidence type="ECO:0000313" key="4">
    <source>
        <dbReference type="Proteomes" id="UP000254052"/>
    </source>
</evidence>
<organism evidence="3 4">
    <name type="scientific">Escherichia coli</name>
    <dbReference type="NCBI Taxonomy" id="562"/>
    <lineage>
        <taxon>Bacteria</taxon>
        <taxon>Pseudomonadati</taxon>
        <taxon>Pseudomonadota</taxon>
        <taxon>Gammaproteobacteria</taxon>
        <taxon>Enterobacterales</taxon>
        <taxon>Enterobacteriaceae</taxon>
        <taxon>Escherichia</taxon>
    </lineage>
</organism>
<dbReference type="Pfam" id="PF00171">
    <property type="entry name" value="Aldedh"/>
    <property type="match status" value="1"/>
</dbReference>
<dbReference type="EC" id="1.2.1.-" evidence="3"/>
<dbReference type="InterPro" id="IPR016162">
    <property type="entry name" value="Ald_DH_N"/>
</dbReference>
<evidence type="ECO:0000259" key="2">
    <source>
        <dbReference type="Pfam" id="PF00171"/>
    </source>
</evidence>
<evidence type="ECO:0000313" key="3">
    <source>
        <dbReference type="EMBL" id="STL19733.1"/>
    </source>
</evidence>
<dbReference type="PANTHER" id="PTHR43111:SF1">
    <property type="entry name" value="ALDEHYDE DEHYDROGENASE B-RELATED"/>
    <property type="match status" value="1"/>
</dbReference>
<dbReference type="Proteomes" id="UP000254052">
    <property type="component" value="Unassembled WGS sequence"/>
</dbReference>
<dbReference type="AlphaFoldDB" id="A0A377ALL6"/>
<dbReference type="SUPFAM" id="SSF53720">
    <property type="entry name" value="ALDH-like"/>
    <property type="match status" value="1"/>
</dbReference>
<dbReference type="PANTHER" id="PTHR43111">
    <property type="entry name" value="ALDEHYDE DEHYDROGENASE B-RELATED"/>
    <property type="match status" value="1"/>
</dbReference>
<dbReference type="GO" id="GO:0016491">
    <property type="term" value="F:oxidoreductase activity"/>
    <property type="evidence" value="ECO:0007669"/>
    <property type="project" value="UniProtKB-KW"/>
</dbReference>
<keyword evidence="1 3" id="KW-0560">Oxidoreductase</keyword>
<proteinExistence type="predicted"/>